<feature type="transmembrane region" description="Helical" evidence="5">
    <location>
        <begin position="274"/>
        <end position="291"/>
    </location>
</feature>
<feature type="transmembrane region" description="Helical" evidence="5">
    <location>
        <begin position="211"/>
        <end position="233"/>
    </location>
</feature>
<dbReference type="InterPro" id="IPR036259">
    <property type="entry name" value="MFS_trans_sf"/>
</dbReference>
<name>A0A4P6V281_9HYPH</name>
<dbReference type="InterPro" id="IPR020846">
    <property type="entry name" value="MFS_dom"/>
</dbReference>
<dbReference type="RefSeq" id="WP_131617154.1">
    <property type="nucleotide sequence ID" value="NZ_CP036532.1"/>
</dbReference>
<dbReference type="PROSITE" id="PS50850">
    <property type="entry name" value="MFS"/>
    <property type="match status" value="1"/>
</dbReference>
<organism evidence="7 8">
    <name type="scientific">Roseitalea porphyridii</name>
    <dbReference type="NCBI Taxonomy" id="1852022"/>
    <lineage>
        <taxon>Bacteria</taxon>
        <taxon>Pseudomonadati</taxon>
        <taxon>Pseudomonadota</taxon>
        <taxon>Alphaproteobacteria</taxon>
        <taxon>Hyphomicrobiales</taxon>
        <taxon>Ahrensiaceae</taxon>
        <taxon>Roseitalea</taxon>
    </lineage>
</organism>
<protein>
    <submittedName>
        <fullName evidence="7">MFS transporter</fullName>
    </submittedName>
</protein>
<feature type="transmembrane region" description="Helical" evidence="5">
    <location>
        <begin position="73"/>
        <end position="91"/>
    </location>
</feature>
<feature type="transmembrane region" description="Helical" evidence="5">
    <location>
        <begin position="131"/>
        <end position="154"/>
    </location>
</feature>
<dbReference type="InterPro" id="IPR011701">
    <property type="entry name" value="MFS"/>
</dbReference>
<feature type="domain" description="Major facilitator superfamily (MFS) profile" evidence="6">
    <location>
        <begin position="6"/>
        <end position="384"/>
    </location>
</feature>
<feature type="transmembrane region" description="Helical" evidence="5">
    <location>
        <begin position="332"/>
        <end position="356"/>
    </location>
</feature>
<feature type="transmembrane region" description="Helical" evidence="5">
    <location>
        <begin position="160"/>
        <end position="180"/>
    </location>
</feature>
<dbReference type="PROSITE" id="PS00216">
    <property type="entry name" value="SUGAR_TRANSPORT_1"/>
    <property type="match status" value="2"/>
</dbReference>
<dbReference type="EMBL" id="CP036532">
    <property type="protein sequence ID" value="QBK31491.1"/>
    <property type="molecule type" value="Genomic_DNA"/>
</dbReference>
<feature type="transmembrane region" description="Helical" evidence="5">
    <location>
        <begin position="362"/>
        <end position="381"/>
    </location>
</feature>
<dbReference type="AlphaFoldDB" id="A0A4P6V281"/>
<evidence type="ECO:0000256" key="5">
    <source>
        <dbReference type="SAM" id="Phobius"/>
    </source>
</evidence>
<feature type="transmembrane region" description="Helical" evidence="5">
    <location>
        <begin position="297"/>
        <end position="320"/>
    </location>
</feature>
<keyword evidence="2 5" id="KW-0812">Transmembrane</keyword>
<dbReference type="GO" id="GO:0022857">
    <property type="term" value="F:transmembrane transporter activity"/>
    <property type="evidence" value="ECO:0007669"/>
    <property type="project" value="InterPro"/>
</dbReference>
<dbReference type="GO" id="GO:0005886">
    <property type="term" value="C:plasma membrane"/>
    <property type="evidence" value="ECO:0007669"/>
    <property type="project" value="TreeGrafter"/>
</dbReference>
<dbReference type="KEGG" id="rpod:E0E05_13255"/>
<accession>A0A4P6V281</accession>
<evidence type="ECO:0000256" key="3">
    <source>
        <dbReference type="ARBA" id="ARBA00022989"/>
    </source>
</evidence>
<dbReference type="GeneID" id="90768271"/>
<dbReference type="OrthoDB" id="9810492at2"/>
<dbReference type="PANTHER" id="PTHR43129:SF1">
    <property type="entry name" value="FOSMIDOMYCIN RESISTANCE PROTEIN"/>
    <property type="match status" value="1"/>
</dbReference>
<keyword evidence="4 5" id="KW-0472">Membrane</keyword>
<gene>
    <name evidence="7" type="ORF">E0E05_13255</name>
</gene>
<feature type="transmembrane region" description="Helical" evidence="5">
    <location>
        <begin position="239"/>
        <end position="262"/>
    </location>
</feature>
<feature type="transmembrane region" description="Helical" evidence="5">
    <location>
        <begin position="42"/>
        <end position="64"/>
    </location>
</feature>
<dbReference type="Gene3D" id="1.20.1250.20">
    <property type="entry name" value="MFS general substrate transporter like domains"/>
    <property type="match status" value="2"/>
</dbReference>
<dbReference type="Pfam" id="PF07690">
    <property type="entry name" value="MFS_1"/>
    <property type="match status" value="1"/>
</dbReference>
<dbReference type="PANTHER" id="PTHR43129">
    <property type="entry name" value="FOSMIDOMYCIN RESISTANCE PROTEIN"/>
    <property type="match status" value="1"/>
</dbReference>
<dbReference type="Proteomes" id="UP000293719">
    <property type="component" value="Chromosome"/>
</dbReference>
<dbReference type="SUPFAM" id="SSF103473">
    <property type="entry name" value="MFS general substrate transporter"/>
    <property type="match status" value="1"/>
</dbReference>
<evidence type="ECO:0000313" key="7">
    <source>
        <dbReference type="EMBL" id="QBK31491.1"/>
    </source>
</evidence>
<evidence type="ECO:0000259" key="6">
    <source>
        <dbReference type="PROSITE" id="PS50850"/>
    </source>
</evidence>
<evidence type="ECO:0000313" key="8">
    <source>
        <dbReference type="Proteomes" id="UP000293719"/>
    </source>
</evidence>
<keyword evidence="3 5" id="KW-1133">Transmembrane helix</keyword>
<proteinExistence type="predicted"/>
<sequence length="390" mass="40250">MQQRTFLTWFAVGHLANDWPIAALWLIVPTAGIAMDLSPTEIGLLFTLINVGGALAYLPAGIVADQVADRGRLLVATFWWVAIGYGVAAAAPGYLTLAAMLALAGMGNAAWHPIATGVLTRRCSEQPAQALGIHAIGGSLAEVLAPVSVGLLLAHLDWRAALAVCVLPTLLVGLCFPRVARAVPRVEKTAVRGPDMAELLATWRRRDGLRLVAMICLYNMALMALLSMIPLYLVAAHALTPAAAGFVFSALLLTGAVAQPFVGRLSDMAGRRPVLVAGNLTAALAGAALVLQPPFAVMLAAMTVAVAALDSIRAAMLAAAVDRAGRREATTLGFAFALMDGVGALGALLAGIAAGLSWPHMFALAAGLSLAAAALGYATDFSRPADAARR</sequence>
<dbReference type="InterPro" id="IPR005829">
    <property type="entry name" value="Sugar_transporter_CS"/>
</dbReference>
<keyword evidence="8" id="KW-1185">Reference proteome</keyword>
<comment type="subcellular location">
    <subcellularLocation>
        <location evidence="1">Membrane</location>
        <topology evidence="1">Multi-pass membrane protein</topology>
    </subcellularLocation>
</comment>
<evidence type="ECO:0000256" key="2">
    <source>
        <dbReference type="ARBA" id="ARBA00022692"/>
    </source>
</evidence>
<reference evidence="7 8" key="1">
    <citation type="journal article" date="2017" name="Int. J. Syst. Evol. Microbiol.">
        <title>Roseitalea porphyridii gen. nov., sp. nov., isolated from a red alga, and reclassification of Hoeflea suaedae Chung et al. 2013 as Pseudohoeflea suaedae gen. nov., comb. nov.</title>
        <authorList>
            <person name="Hyeon J.W."/>
            <person name="Jeong S.E."/>
            <person name="Baek K."/>
            <person name="Jeon C.O."/>
        </authorList>
    </citation>
    <scope>NUCLEOTIDE SEQUENCE [LARGE SCALE GENOMIC DNA]</scope>
    <source>
        <strain evidence="7 8">MA7-20</strain>
    </source>
</reference>
<feature type="transmembrane region" description="Helical" evidence="5">
    <location>
        <begin position="97"/>
        <end position="119"/>
    </location>
</feature>
<evidence type="ECO:0000256" key="4">
    <source>
        <dbReference type="ARBA" id="ARBA00023136"/>
    </source>
</evidence>
<evidence type="ECO:0000256" key="1">
    <source>
        <dbReference type="ARBA" id="ARBA00004141"/>
    </source>
</evidence>